<dbReference type="Proteomes" id="UP001642409">
    <property type="component" value="Unassembled WGS sequence"/>
</dbReference>
<evidence type="ECO:0000313" key="2">
    <source>
        <dbReference type="EMBL" id="CAL6000721.1"/>
    </source>
</evidence>
<keyword evidence="3" id="KW-1185">Reference proteome</keyword>
<proteinExistence type="predicted"/>
<sequence>MYSSVLAVGDSSAKNPGDSSANRNLNYKLHSSETAEGTVVDEDQIQERRPDSEPKAGKENRLSDESITKEMAPKRRAQQRLERKREGTTTVQRGILGAREGSRQQS</sequence>
<evidence type="ECO:0000256" key="1">
    <source>
        <dbReference type="SAM" id="MobiDB-lite"/>
    </source>
</evidence>
<name>A0ABP1HWN8_9EUKA</name>
<gene>
    <name evidence="2" type="ORF">HINF_LOCUS16839</name>
</gene>
<feature type="region of interest" description="Disordered" evidence="1">
    <location>
        <begin position="1"/>
        <end position="106"/>
    </location>
</feature>
<accession>A0ABP1HWN8</accession>
<protein>
    <submittedName>
        <fullName evidence="2">Hypothetical_protein</fullName>
    </submittedName>
</protein>
<organism evidence="2 3">
    <name type="scientific">Hexamita inflata</name>
    <dbReference type="NCBI Taxonomy" id="28002"/>
    <lineage>
        <taxon>Eukaryota</taxon>
        <taxon>Metamonada</taxon>
        <taxon>Diplomonadida</taxon>
        <taxon>Hexamitidae</taxon>
        <taxon>Hexamitinae</taxon>
        <taxon>Hexamita</taxon>
    </lineage>
</organism>
<dbReference type="EMBL" id="CAXDID020000041">
    <property type="protein sequence ID" value="CAL6000721.1"/>
    <property type="molecule type" value="Genomic_DNA"/>
</dbReference>
<comment type="caution">
    <text evidence="2">The sequence shown here is derived from an EMBL/GenBank/DDBJ whole genome shotgun (WGS) entry which is preliminary data.</text>
</comment>
<reference evidence="2 3" key="1">
    <citation type="submission" date="2024-07" db="EMBL/GenBank/DDBJ databases">
        <authorList>
            <person name="Akdeniz Z."/>
        </authorList>
    </citation>
    <scope>NUCLEOTIDE SEQUENCE [LARGE SCALE GENOMIC DNA]</scope>
</reference>
<feature type="compositionally biased region" description="Polar residues" evidence="1">
    <location>
        <begin position="12"/>
        <end position="25"/>
    </location>
</feature>
<evidence type="ECO:0000313" key="3">
    <source>
        <dbReference type="Proteomes" id="UP001642409"/>
    </source>
</evidence>
<feature type="compositionally biased region" description="Basic and acidic residues" evidence="1">
    <location>
        <begin position="45"/>
        <end position="87"/>
    </location>
</feature>